<feature type="region of interest" description="Disordered" evidence="2">
    <location>
        <begin position="757"/>
        <end position="777"/>
    </location>
</feature>
<evidence type="ECO:0000313" key="5">
    <source>
        <dbReference type="Proteomes" id="UP001140091"/>
    </source>
</evidence>
<name>A0A9W8MNV1_9AGAR</name>
<organism evidence="4 5">
    <name type="scientific">Candolleomyces eurysporus</name>
    <dbReference type="NCBI Taxonomy" id="2828524"/>
    <lineage>
        <taxon>Eukaryota</taxon>
        <taxon>Fungi</taxon>
        <taxon>Dikarya</taxon>
        <taxon>Basidiomycota</taxon>
        <taxon>Agaricomycotina</taxon>
        <taxon>Agaricomycetes</taxon>
        <taxon>Agaricomycetidae</taxon>
        <taxon>Agaricales</taxon>
        <taxon>Agaricineae</taxon>
        <taxon>Psathyrellaceae</taxon>
        <taxon>Candolleomyces</taxon>
    </lineage>
</organism>
<comment type="caution">
    <text evidence="4">The sequence shown here is derived from an EMBL/GenBank/DDBJ whole genome shotgun (WGS) entry which is preliminary data.</text>
</comment>
<keyword evidence="5" id="KW-1185">Reference proteome</keyword>
<dbReference type="Proteomes" id="UP001140091">
    <property type="component" value="Unassembled WGS sequence"/>
</dbReference>
<protein>
    <recommendedName>
        <fullName evidence="3">Nephrocystin 3-like N-terminal domain-containing protein</fullName>
    </recommendedName>
</protein>
<dbReference type="PANTHER" id="PTHR10039">
    <property type="entry name" value="AMELOGENIN"/>
    <property type="match status" value="1"/>
</dbReference>
<feature type="compositionally biased region" description="Polar residues" evidence="2">
    <location>
        <begin position="762"/>
        <end position="777"/>
    </location>
</feature>
<dbReference type="PANTHER" id="PTHR10039:SF14">
    <property type="entry name" value="NACHT DOMAIN-CONTAINING PROTEIN"/>
    <property type="match status" value="1"/>
</dbReference>
<evidence type="ECO:0000259" key="3">
    <source>
        <dbReference type="Pfam" id="PF24883"/>
    </source>
</evidence>
<feature type="non-terminal residue" evidence="4">
    <location>
        <position position="1"/>
    </location>
</feature>
<reference evidence="4" key="1">
    <citation type="submission" date="2022-06" db="EMBL/GenBank/DDBJ databases">
        <title>Genome Sequence of Candolleomyces eurysporus.</title>
        <authorList>
            <person name="Buettner E."/>
        </authorList>
    </citation>
    <scope>NUCLEOTIDE SEQUENCE</scope>
    <source>
        <strain evidence="4">VTCC 930004</strain>
    </source>
</reference>
<dbReference type="InterPro" id="IPR056884">
    <property type="entry name" value="NPHP3-like_N"/>
</dbReference>
<dbReference type="SUPFAM" id="SSF52540">
    <property type="entry name" value="P-loop containing nucleoside triphosphate hydrolases"/>
    <property type="match status" value="1"/>
</dbReference>
<dbReference type="EMBL" id="JANBPK010000328">
    <property type="protein sequence ID" value="KAJ2935783.1"/>
    <property type="molecule type" value="Genomic_DNA"/>
</dbReference>
<evidence type="ECO:0000313" key="4">
    <source>
        <dbReference type="EMBL" id="KAJ2935783.1"/>
    </source>
</evidence>
<proteinExistence type="predicted"/>
<dbReference type="InterPro" id="IPR027417">
    <property type="entry name" value="P-loop_NTPase"/>
</dbReference>
<gene>
    <name evidence="4" type="ORF">H1R20_g1310</name>
</gene>
<sequence>MRSLSLLQAPAAPQPAPRQRLVQNLAQFESGSMPEPLYNPYPHLPSLDPLGAVLDSTFTPFYSWEGMNLSSYPDITVESASPQPPAASSIDIPPQTFFQTSYQWTAEDLELLSNLPPLALPSQYSNPAPEAGSNLDLAHSPSFQRTPFSNGQYYVDVLNPTHLTSNPLPHAVSFDGAYRPLLTAQVLMAVMQTYLSACHKARARYDAPKCDEDTRVEVTRELMEWIEDYGGPQRLLCMTGAAGSGKSALQQTIAERCAEDNILGAAYFISAGDPSRNTTSTIIPTIAYQLGLKHPILQRSIASAVKHDPFIFSQSLKTQMDVLVVRPFESLRRSEEYDISTFPHAILIDGLDECQAEPDTTTDLGHVKMKYRAEDRQAELLSAIRNSLLNNNLPFRIFIASRPELPIRTALSPTGSLHGLAYHIQLSDQYDATEDMRRYLRRRFQDISFRIGQPDWFAEDDIETLVQAGSGQFVYVATVFKYVSEPRASPVHRLKTVLDWTPDQGQVTKPFEALDMLYTSILLNAKEAYEAVDTHSGRDFLLLFKIFHMHSRGAIGFQDERSSTYILNALLGLESNALDILTLDLHSLVYLGSNKNNKLGNMWLTEYHKSLIDFMNEESRAKDLFVPCSCINTHLAKCCMQYIIKSPELPSLPDEWEDVPVSEQCLIEAIAELNFLLDTFAVDDEIVDFTHHGGWHKIDMVLSKLSRINIIFLDEESASDWACRLGHTADDLKKHRPEAAAIMSQYAEKWELHFKKRENESCTDTSSGSGNEFSEPE</sequence>
<accession>A0A9W8MNV1</accession>
<feature type="domain" description="Nephrocystin 3-like N-terminal" evidence="3">
    <location>
        <begin position="221"/>
        <end position="402"/>
    </location>
</feature>
<evidence type="ECO:0000256" key="2">
    <source>
        <dbReference type="SAM" id="MobiDB-lite"/>
    </source>
</evidence>
<evidence type="ECO:0000256" key="1">
    <source>
        <dbReference type="ARBA" id="ARBA00022737"/>
    </source>
</evidence>
<dbReference type="AlphaFoldDB" id="A0A9W8MNV1"/>
<keyword evidence="1" id="KW-0677">Repeat</keyword>
<dbReference type="OrthoDB" id="1658288at2759"/>
<dbReference type="Pfam" id="PF24883">
    <property type="entry name" value="NPHP3_N"/>
    <property type="match status" value="1"/>
</dbReference>